<dbReference type="GO" id="GO:0016493">
    <property type="term" value="F:C-C chemokine receptor activity"/>
    <property type="evidence" value="ECO:0007669"/>
    <property type="project" value="TreeGrafter"/>
</dbReference>
<feature type="transmembrane region" description="Helical" evidence="10">
    <location>
        <begin position="64"/>
        <end position="89"/>
    </location>
</feature>
<dbReference type="InterPro" id="IPR017452">
    <property type="entry name" value="GPCR_Rhodpsn_7TM"/>
</dbReference>
<dbReference type="SUPFAM" id="SSF81321">
    <property type="entry name" value="Family A G protein-coupled receptor-like"/>
    <property type="match status" value="1"/>
</dbReference>
<feature type="region of interest" description="Disordered" evidence="9">
    <location>
        <begin position="329"/>
        <end position="351"/>
    </location>
</feature>
<dbReference type="CDD" id="cd00637">
    <property type="entry name" value="7tm_classA_rhodopsin-like"/>
    <property type="match status" value="1"/>
</dbReference>
<evidence type="ECO:0000256" key="10">
    <source>
        <dbReference type="SAM" id="Phobius"/>
    </source>
</evidence>
<feature type="transmembrane region" description="Helical" evidence="10">
    <location>
        <begin position="109"/>
        <end position="134"/>
    </location>
</feature>
<feature type="compositionally biased region" description="Polar residues" evidence="9">
    <location>
        <begin position="330"/>
        <end position="351"/>
    </location>
</feature>
<dbReference type="Proteomes" id="UP000747542">
    <property type="component" value="Unassembled WGS sequence"/>
</dbReference>
<feature type="transmembrane region" description="Helical" evidence="10">
    <location>
        <begin position="237"/>
        <end position="259"/>
    </location>
</feature>
<evidence type="ECO:0000256" key="6">
    <source>
        <dbReference type="ARBA" id="ARBA00023136"/>
    </source>
</evidence>
<feature type="transmembrane region" description="Helical" evidence="10">
    <location>
        <begin position="265"/>
        <end position="287"/>
    </location>
</feature>
<keyword evidence="3 10" id="KW-0812">Transmembrane</keyword>
<dbReference type="EMBL" id="JAHLQT010043253">
    <property type="protein sequence ID" value="KAG7154944.1"/>
    <property type="molecule type" value="Genomic_DNA"/>
</dbReference>
<feature type="transmembrane region" description="Helical" evidence="10">
    <location>
        <begin position="26"/>
        <end position="52"/>
    </location>
</feature>
<evidence type="ECO:0000256" key="5">
    <source>
        <dbReference type="ARBA" id="ARBA00023040"/>
    </source>
</evidence>
<feature type="transmembrane region" description="Helical" evidence="10">
    <location>
        <begin position="146"/>
        <end position="169"/>
    </location>
</feature>
<feature type="transmembrane region" description="Helical" evidence="10">
    <location>
        <begin position="189"/>
        <end position="211"/>
    </location>
</feature>
<keyword evidence="13" id="KW-1185">Reference proteome</keyword>
<evidence type="ECO:0000256" key="4">
    <source>
        <dbReference type="ARBA" id="ARBA00022989"/>
    </source>
</evidence>
<name>A0A8J5JKT2_HOMAM</name>
<evidence type="ECO:0000256" key="3">
    <source>
        <dbReference type="ARBA" id="ARBA00022692"/>
    </source>
</evidence>
<comment type="subcellular location">
    <subcellularLocation>
        <location evidence="1">Cell membrane</location>
        <topology evidence="1">Multi-pass membrane protein</topology>
    </subcellularLocation>
</comment>
<dbReference type="AlphaFoldDB" id="A0A8J5JKT2"/>
<evidence type="ECO:0000313" key="13">
    <source>
        <dbReference type="Proteomes" id="UP000747542"/>
    </source>
</evidence>
<evidence type="ECO:0000256" key="9">
    <source>
        <dbReference type="SAM" id="MobiDB-lite"/>
    </source>
</evidence>
<protein>
    <recommendedName>
        <fullName evidence="11">G-protein coupled receptors family 1 profile domain-containing protein</fullName>
    </recommendedName>
</protein>
<evidence type="ECO:0000256" key="7">
    <source>
        <dbReference type="ARBA" id="ARBA00023170"/>
    </source>
</evidence>
<evidence type="ECO:0000256" key="1">
    <source>
        <dbReference type="ARBA" id="ARBA00004651"/>
    </source>
</evidence>
<organism evidence="12 13">
    <name type="scientific">Homarus americanus</name>
    <name type="common">American lobster</name>
    <dbReference type="NCBI Taxonomy" id="6706"/>
    <lineage>
        <taxon>Eukaryota</taxon>
        <taxon>Metazoa</taxon>
        <taxon>Ecdysozoa</taxon>
        <taxon>Arthropoda</taxon>
        <taxon>Crustacea</taxon>
        <taxon>Multicrustacea</taxon>
        <taxon>Malacostraca</taxon>
        <taxon>Eumalacostraca</taxon>
        <taxon>Eucarida</taxon>
        <taxon>Decapoda</taxon>
        <taxon>Pleocyemata</taxon>
        <taxon>Astacidea</taxon>
        <taxon>Nephropoidea</taxon>
        <taxon>Nephropidae</taxon>
        <taxon>Homarus</taxon>
    </lineage>
</organism>
<evidence type="ECO:0000313" key="12">
    <source>
        <dbReference type="EMBL" id="KAG7154944.1"/>
    </source>
</evidence>
<dbReference type="GO" id="GO:0005886">
    <property type="term" value="C:plasma membrane"/>
    <property type="evidence" value="ECO:0007669"/>
    <property type="project" value="UniProtKB-SubCell"/>
</dbReference>
<dbReference type="OrthoDB" id="6375364at2759"/>
<keyword evidence="5" id="KW-0297">G-protein coupled receptor</keyword>
<accession>A0A8J5JKT2</accession>
<sequence>MTNCSEGGNCDNCSDVLRGDSTPAPLLLFGVFHCYVVFILGTVCNVVAVWCVVTCNKIHPPVKLVLSSVFVTTFLMCLVVMPFAAQVSLSKLLCEPSRIPLAVSMSFGLLYTTLAEMELFYISAVAFLRAVAVWSPHRRSIGMKMAVGIVVSVFLYSITTTLGLLGPIWMRFVKEKSTAGMVVGLVYTFLHTLLPVLLTMACYCSMMLAVCRNKRRLAAHSQHSTNSVRVIDEATRAMMAVFVTNLLLALPHSVFHLFYDLPFTTYVIIHVLFFSHFLVDPMVFIWFNGGHRQRVWGKVLVGLERVRCWYSSSTAASISTSTSTLATVGTPASSTDDAKNHNQIHARSQPV</sequence>
<keyword evidence="8" id="KW-0807">Transducer</keyword>
<keyword evidence="7" id="KW-0675">Receptor</keyword>
<comment type="caution">
    <text evidence="12">The sequence shown here is derived from an EMBL/GenBank/DDBJ whole genome shotgun (WGS) entry which is preliminary data.</text>
</comment>
<gene>
    <name evidence="12" type="ORF">Hamer_G021954</name>
</gene>
<evidence type="ECO:0000256" key="2">
    <source>
        <dbReference type="ARBA" id="ARBA00022475"/>
    </source>
</evidence>
<reference evidence="12" key="1">
    <citation type="journal article" date="2021" name="Sci. Adv.">
        <title>The American lobster genome reveals insights on longevity, neural, and immune adaptations.</title>
        <authorList>
            <person name="Polinski J.M."/>
            <person name="Zimin A.V."/>
            <person name="Clark K.F."/>
            <person name="Kohn A.B."/>
            <person name="Sadowski N."/>
            <person name="Timp W."/>
            <person name="Ptitsyn A."/>
            <person name="Khanna P."/>
            <person name="Romanova D.Y."/>
            <person name="Williams P."/>
            <person name="Greenwood S.J."/>
            <person name="Moroz L.L."/>
            <person name="Walt D.R."/>
            <person name="Bodnar A.G."/>
        </authorList>
    </citation>
    <scope>NUCLEOTIDE SEQUENCE</scope>
    <source>
        <strain evidence="12">GMGI-L3</strain>
    </source>
</reference>
<evidence type="ECO:0000259" key="11">
    <source>
        <dbReference type="PROSITE" id="PS50262"/>
    </source>
</evidence>
<proteinExistence type="predicted"/>
<keyword evidence="2" id="KW-1003">Cell membrane</keyword>
<keyword evidence="6 10" id="KW-0472">Membrane</keyword>
<keyword evidence="4 10" id="KW-1133">Transmembrane helix</keyword>
<evidence type="ECO:0000256" key="8">
    <source>
        <dbReference type="ARBA" id="ARBA00023224"/>
    </source>
</evidence>
<feature type="domain" description="G-protein coupled receptors family 1 profile" evidence="11">
    <location>
        <begin position="44"/>
        <end position="284"/>
    </location>
</feature>
<dbReference type="PANTHER" id="PTHR24228">
    <property type="entry name" value="B2 BRADYKININ RECEPTOR/ANGIOTENSIN II RECEPTOR"/>
    <property type="match status" value="1"/>
</dbReference>
<dbReference type="PANTHER" id="PTHR24228:SF55">
    <property type="entry name" value="G-PROTEIN COUPLED RECEPTOR 75-RELATED"/>
    <property type="match status" value="1"/>
</dbReference>
<dbReference type="PROSITE" id="PS50262">
    <property type="entry name" value="G_PROTEIN_RECEP_F1_2"/>
    <property type="match status" value="1"/>
</dbReference>